<evidence type="ECO:0000313" key="1">
    <source>
        <dbReference type="EMBL" id="ADV45567.1"/>
    </source>
</evidence>
<reference evidence="2" key="2">
    <citation type="submission" date="2011-01" db="EMBL/GenBank/DDBJ databases">
        <title>The complete genome of Nitratifractor salsuginis DSM 16511.</title>
        <authorList>
            <consortium name="US DOE Joint Genome Institute (JGI-PGF)"/>
            <person name="Lucas S."/>
            <person name="Copeland A."/>
            <person name="Lapidus A."/>
            <person name="Bruce D."/>
            <person name="Goodwin L."/>
            <person name="Pitluck S."/>
            <person name="Kyrpides N."/>
            <person name="Mavromatis K."/>
            <person name="Ivanova N."/>
            <person name="Mikhailova N."/>
            <person name="Zeytun A."/>
            <person name="Detter J.C."/>
            <person name="Tapia R."/>
            <person name="Han C."/>
            <person name="Land M."/>
            <person name="Hauser L."/>
            <person name="Markowitz V."/>
            <person name="Cheng J.-F."/>
            <person name="Hugenholtz P."/>
            <person name="Woyke T."/>
            <person name="Wu D."/>
            <person name="Tindall B."/>
            <person name="Schuetze A."/>
            <person name="Brambilla E."/>
            <person name="Klenk H.-P."/>
            <person name="Eisen J.A."/>
        </authorList>
    </citation>
    <scope>NUCLEOTIDE SEQUENCE [LARGE SCALE GENOMIC DNA]</scope>
    <source>
        <strain evidence="2">DSM 16511 / JCM 12458 / E9I37-1</strain>
    </source>
</reference>
<keyword evidence="2" id="KW-1185">Reference proteome</keyword>
<dbReference type="RefSeq" id="WP_013553264.1">
    <property type="nucleotide sequence ID" value="NC_014935.1"/>
</dbReference>
<dbReference type="EMBL" id="CP002452">
    <property type="protein sequence ID" value="ADV45567.1"/>
    <property type="molecule type" value="Genomic_DNA"/>
</dbReference>
<protein>
    <submittedName>
        <fullName evidence="1">Uncharacterized protein</fullName>
    </submittedName>
</protein>
<evidence type="ECO:0000313" key="2">
    <source>
        <dbReference type="Proteomes" id="UP000008633"/>
    </source>
</evidence>
<reference evidence="1 2" key="1">
    <citation type="journal article" date="2011" name="Stand. Genomic Sci.">
        <title>Complete genome sequence of Nitratifractor salsuginis type strain (E9I37-1).</title>
        <authorList>
            <person name="Anderson I."/>
            <person name="Sikorski J."/>
            <person name="Zeytun A."/>
            <person name="Nolan M."/>
            <person name="Lapidus A."/>
            <person name="Lucas S."/>
            <person name="Hammon N."/>
            <person name="Deshpande S."/>
            <person name="Cheng J.F."/>
            <person name="Tapia R."/>
            <person name="Han C."/>
            <person name="Goodwin L."/>
            <person name="Pitluck S."/>
            <person name="Liolios K."/>
            <person name="Pagani I."/>
            <person name="Ivanova N."/>
            <person name="Huntemann M."/>
            <person name="Mavromatis K."/>
            <person name="Ovchinikova G."/>
            <person name="Pati A."/>
            <person name="Chen A."/>
            <person name="Palaniappan K."/>
            <person name="Land M."/>
            <person name="Hauser L."/>
            <person name="Brambilla E.M."/>
            <person name="Ngatchou-Djao O.D."/>
            <person name="Rohde M."/>
            <person name="Tindall B.J."/>
            <person name="Goker M."/>
            <person name="Detter J.C."/>
            <person name="Woyke T."/>
            <person name="Bristow J."/>
            <person name="Eisen J.A."/>
            <person name="Markowitz V."/>
            <person name="Hugenholtz P."/>
            <person name="Klenk H.P."/>
            <person name="Kyrpides N.C."/>
        </authorList>
    </citation>
    <scope>NUCLEOTIDE SEQUENCE [LARGE SCALE GENOMIC DNA]</scope>
    <source>
        <strain evidence="2">DSM 16511 / JCM 12458 / E9I37-1</strain>
    </source>
</reference>
<dbReference type="STRING" id="749222.Nitsa_0296"/>
<dbReference type="Proteomes" id="UP000008633">
    <property type="component" value="Chromosome"/>
</dbReference>
<name>E6WZI7_NITSE</name>
<dbReference type="KEGG" id="nsa:Nitsa_0296"/>
<dbReference type="AlphaFoldDB" id="E6WZI7"/>
<proteinExistence type="predicted"/>
<dbReference type="HOGENOM" id="CLU_2554841_0_0_7"/>
<sequence>MRKAKVISRPGERGEPVGLEAWGVSGRGSRSLLFYKHRCDDAWYEALLEELSLKGKRLSPARARQLVVAALMKGEDSDADQR</sequence>
<gene>
    <name evidence="1" type="ordered locus">Nitsa_0296</name>
</gene>
<organism evidence="1 2">
    <name type="scientific">Nitratifractor salsuginis (strain DSM 16511 / JCM 12458 / E9I37-1)</name>
    <dbReference type="NCBI Taxonomy" id="749222"/>
    <lineage>
        <taxon>Bacteria</taxon>
        <taxon>Pseudomonadati</taxon>
        <taxon>Campylobacterota</taxon>
        <taxon>Epsilonproteobacteria</taxon>
        <taxon>Campylobacterales</taxon>
        <taxon>Sulfurovaceae</taxon>
        <taxon>Nitratifractor</taxon>
    </lineage>
</organism>
<accession>E6WZI7</accession>